<evidence type="ECO:0000313" key="12">
    <source>
        <dbReference type="Proteomes" id="UP000257109"/>
    </source>
</evidence>
<evidence type="ECO:0000256" key="8">
    <source>
        <dbReference type="ARBA" id="ARBA00025100"/>
    </source>
</evidence>
<proteinExistence type="inferred from homology"/>
<comment type="caution">
    <text evidence="11">The sequence shown here is derived from an EMBL/GenBank/DDBJ whole genome shotgun (WGS) entry which is preliminary data.</text>
</comment>
<evidence type="ECO:0000256" key="4">
    <source>
        <dbReference type="ARBA" id="ARBA00022824"/>
    </source>
</evidence>
<organism evidence="11 12">
    <name type="scientific">Mucuna pruriens</name>
    <name type="common">Velvet bean</name>
    <name type="synonym">Dolichos pruriens</name>
    <dbReference type="NCBI Taxonomy" id="157652"/>
    <lineage>
        <taxon>Eukaryota</taxon>
        <taxon>Viridiplantae</taxon>
        <taxon>Streptophyta</taxon>
        <taxon>Embryophyta</taxon>
        <taxon>Tracheophyta</taxon>
        <taxon>Spermatophyta</taxon>
        <taxon>Magnoliopsida</taxon>
        <taxon>eudicotyledons</taxon>
        <taxon>Gunneridae</taxon>
        <taxon>Pentapetalae</taxon>
        <taxon>rosids</taxon>
        <taxon>fabids</taxon>
        <taxon>Fabales</taxon>
        <taxon>Fabaceae</taxon>
        <taxon>Papilionoideae</taxon>
        <taxon>50 kb inversion clade</taxon>
        <taxon>NPAAA clade</taxon>
        <taxon>indigoferoid/millettioid clade</taxon>
        <taxon>Phaseoleae</taxon>
        <taxon>Mucuna</taxon>
    </lineage>
</organism>
<keyword evidence="6 10" id="KW-0472">Membrane</keyword>
<comment type="function">
    <text evidence="8">Involved in cellular auxin homeostasis by regulating auxin metabolism. Regulates intracellular auxin accumulation at the endoplasmic reticulum and thus auxin availability for nuclear auxin signaling.</text>
</comment>
<dbReference type="STRING" id="157652.A0A371EPH0"/>
<sequence>MQLWKLFVTALMPVLKVLLIIAVGAFLALHRFNILRDSARKHLNTKYDVINKNVLASFLSYISCPNKIVYYVFTPALVCSILAKTITFRSLVMLWFMPLNILLTFIVGTALGWLFMKITKAPSDMQGLVLGCCAAGNLGNLPLIIIPAVCKESNSSFGDVDVCNKKGMAYASLSMAIGQIYIWTFVYNIIRVYSCQIFNMNQVNDSTVGPVSAIETDLENHSTGSVVTAEDLSETNDHGSTLPGERASVSLCSNIFGNMDTLCALVLLSMNMVPKQKQIMKPLRTLVEKLNLKVLLAPATIGSILGLIIGVVPPFKKMFVGDNAPLRVVEDSVSMLGEASIPSITLLLGANLLNGLKRSGMKLSLVVGIIVVRYIALPSLGVAIVKGAIHFGIIHHDPLYQFILLLQYALPPAISIIIFCFMTLPGTITQLFGAGETECSIVMLATYVCASFALTLWSTFFMWLVL</sequence>
<dbReference type="EMBL" id="QJKJ01012762">
    <property type="protein sequence ID" value="RDX67948.1"/>
    <property type="molecule type" value="Genomic_DNA"/>
</dbReference>
<evidence type="ECO:0000256" key="9">
    <source>
        <dbReference type="ARBA" id="ARBA00025752"/>
    </source>
</evidence>
<dbReference type="Pfam" id="PF03547">
    <property type="entry name" value="Mem_trans"/>
    <property type="match status" value="1"/>
</dbReference>
<comment type="subcellular location">
    <subcellularLocation>
        <location evidence="1">Endoplasmic reticulum membrane</location>
        <topology evidence="1">Multi-pass membrane protein</topology>
    </subcellularLocation>
</comment>
<gene>
    <name evidence="11" type="primary">PILS3</name>
    <name evidence="11" type="ORF">CR513_53119</name>
</gene>
<evidence type="ECO:0000256" key="7">
    <source>
        <dbReference type="ARBA" id="ARBA00023294"/>
    </source>
</evidence>
<keyword evidence="4" id="KW-0256">Endoplasmic reticulum</keyword>
<keyword evidence="12" id="KW-1185">Reference proteome</keyword>
<feature type="transmembrane region" description="Helical" evidence="10">
    <location>
        <begin position="409"/>
        <end position="432"/>
    </location>
</feature>
<feature type="transmembrane region" description="Helical" evidence="10">
    <location>
        <begin position="92"/>
        <end position="116"/>
    </location>
</feature>
<dbReference type="Proteomes" id="UP000257109">
    <property type="component" value="Unassembled WGS sequence"/>
</dbReference>
<feature type="transmembrane region" description="Helical" evidence="10">
    <location>
        <begin position="365"/>
        <end position="389"/>
    </location>
</feature>
<protein>
    <submittedName>
        <fullName evidence="11">Protein PIN-LIKES 3</fullName>
    </submittedName>
</protein>
<dbReference type="GO" id="GO:0005789">
    <property type="term" value="C:endoplasmic reticulum membrane"/>
    <property type="evidence" value="ECO:0007669"/>
    <property type="project" value="UniProtKB-SubCell"/>
</dbReference>
<feature type="transmembrane region" description="Helical" evidence="10">
    <location>
        <begin position="290"/>
        <end position="312"/>
    </location>
</feature>
<dbReference type="PANTHER" id="PTHR31651">
    <property type="match status" value="1"/>
</dbReference>
<feature type="transmembrane region" description="Helical" evidence="10">
    <location>
        <begin position="68"/>
        <end position="86"/>
    </location>
</feature>
<evidence type="ECO:0000256" key="1">
    <source>
        <dbReference type="ARBA" id="ARBA00004477"/>
    </source>
</evidence>
<keyword evidence="7" id="KW-0927">Auxin signaling pathway</keyword>
<name>A0A371EPH0_MUCPR</name>
<dbReference type="OrthoDB" id="191139at2759"/>
<dbReference type="PANTHER" id="PTHR31651:SF44">
    <property type="entry name" value="AUXIN EFFLUX CARRIER FAMILY PROTEIN"/>
    <property type="match status" value="1"/>
</dbReference>
<comment type="similarity">
    <text evidence="9">Belongs to the auxin efflux carrier (TC 2.A.69.2) family.</text>
</comment>
<evidence type="ECO:0000256" key="2">
    <source>
        <dbReference type="ARBA" id="ARBA00022448"/>
    </source>
</evidence>
<feature type="transmembrane region" description="Helical" evidence="10">
    <location>
        <begin position="6"/>
        <end position="29"/>
    </location>
</feature>
<evidence type="ECO:0000256" key="10">
    <source>
        <dbReference type="SAM" id="Phobius"/>
    </source>
</evidence>
<keyword evidence="2" id="KW-0813">Transport</keyword>
<evidence type="ECO:0000313" key="11">
    <source>
        <dbReference type="EMBL" id="RDX67948.1"/>
    </source>
</evidence>
<dbReference type="GO" id="GO:0080162">
    <property type="term" value="P:endoplasmic reticulum to cytosol auxin transport"/>
    <property type="evidence" value="ECO:0007669"/>
    <property type="project" value="InterPro"/>
</dbReference>
<dbReference type="GO" id="GO:0009734">
    <property type="term" value="P:auxin-activated signaling pathway"/>
    <property type="evidence" value="ECO:0007669"/>
    <property type="project" value="UniProtKB-KW"/>
</dbReference>
<feature type="non-terminal residue" evidence="11">
    <location>
        <position position="1"/>
    </location>
</feature>
<accession>A0A371EPH0</accession>
<dbReference type="InterPro" id="IPR045033">
    <property type="entry name" value="PILS1/3/4/5/7"/>
</dbReference>
<reference evidence="11" key="1">
    <citation type="submission" date="2018-05" db="EMBL/GenBank/DDBJ databases">
        <title>Draft genome of Mucuna pruriens seed.</title>
        <authorList>
            <person name="Nnadi N.E."/>
            <person name="Vos R."/>
            <person name="Hasami M.H."/>
            <person name="Devisetty U.K."/>
            <person name="Aguiy J.C."/>
        </authorList>
    </citation>
    <scope>NUCLEOTIDE SEQUENCE [LARGE SCALE GENOMIC DNA]</scope>
    <source>
        <strain evidence="11">JCA_2017</strain>
    </source>
</reference>
<keyword evidence="3 10" id="KW-0812">Transmembrane</keyword>
<feature type="transmembrane region" description="Helical" evidence="10">
    <location>
        <begin position="444"/>
        <end position="465"/>
    </location>
</feature>
<dbReference type="InterPro" id="IPR004776">
    <property type="entry name" value="Mem_transp_PIN-like"/>
</dbReference>
<feature type="transmembrane region" description="Helical" evidence="10">
    <location>
        <begin position="332"/>
        <end position="353"/>
    </location>
</feature>
<dbReference type="AlphaFoldDB" id="A0A371EPH0"/>
<feature type="transmembrane region" description="Helical" evidence="10">
    <location>
        <begin position="128"/>
        <end position="149"/>
    </location>
</feature>
<evidence type="ECO:0000256" key="5">
    <source>
        <dbReference type="ARBA" id="ARBA00022989"/>
    </source>
</evidence>
<feature type="transmembrane region" description="Helical" evidence="10">
    <location>
        <begin position="169"/>
        <end position="190"/>
    </location>
</feature>
<evidence type="ECO:0000256" key="3">
    <source>
        <dbReference type="ARBA" id="ARBA00022692"/>
    </source>
</evidence>
<evidence type="ECO:0000256" key="6">
    <source>
        <dbReference type="ARBA" id="ARBA00023136"/>
    </source>
</evidence>
<keyword evidence="5 10" id="KW-1133">Transmembrane helix</keyword>